<dbReference type="EMBL" id="JACDUS010000002">
    <property type="protein sequence ID" value="MBA2880683.1"/>
    <property type="molecule type" value="Genomic_DNA"/>
</dbReference>
<dbReference type="Proteomes" id="UP000525298">
    <property type="component" value="Unassembled WGS sequence"/>
</dbReference>
<keyword evidence="2" id="KW-1185">Reference proteome</keyword>
<dbReference type="RefSeq" id="WP_181550344.1">
    <property type="nucleotide sequence ID" value="NZ_JACDUS010000002.1"/>
</dbReference>
<dbReference type="Gene3D" id="3.30.450.90">
    <property type="match status" value="1"/>
</dbReference>
<gene>
    <name evidence="1" type="ORF">HNR65_001001</name>
</gene>
<evidence type="ECO:0000313" key="2">
    <source>
        <dbReference type="Proteomes" id="UP000525298"/>
    </source>
</evidence>
<protein>
    <submittedName>
        <fullName evidence="1">Tfp pilus assembly ATPase PilU</fullName>
    </submittedName>
</protein>
<organism evidence="1 2">
    <name type="scientific">Desulfosalsimonas propionicica</name>
    <dbReference type="NCBI Taxonomy" id="332175"/>
    <lineage>
        <taxon>Bacteria</taxon>
        <taxon>Pseudomonadati</taxon>
        <taxon>Thermodesulfobacteriota</taxon>
        <taxon>Desulfobacteria</taxon>
        <taxon>Desulfobacterales</taxon>
        <taxon>Desulfosalsimonadaceae</taxon>
        <taxon>Desulfosalsimonas</taxon>
    </lineage>
</organism>
<reference evidence="1 2" key="1">
    <citation type="submission" date="2020-07" db="EMBL/GenBank/DDBJ databases">
        <title>Genomic Encyclopedia of Type Strains, Phase IV (KMG-IV): sequencing the most valuable type-strain genomes for metagenomic binning, comparative biology and taxonomic classification.</title>
        <authorList>
            <person name="Goeker M."/>
        </authorList>
    </citation>
    <scope>NUCLEOTIDE SEQUENCE [LARGE SCALE GENOMIC DNA]</scope>
    <source>
        <strain evidence="1 2">DSM 17721</strain>
    </source>
</reference>
<comment type="caution">
    <text evidence="1">The sequence shown here is derived from an EMBL/GenBank/DDBJ whole genome shotgun (WGS) entry which is preliminary data.</text>
</comment>
<evidence type="ECO:0000313" key="1">
    <source>
        <dbReference type="EMBL" id="MBA2880683.1"/>
    </source>
</evidence>
<name>A0A7W0HK17_9BACT</name>
<accession>A0A7W0HK17</accession>
<proteinExistence type="predicted"/>
<dbReference type="AlphaFoldDB" id="A0A7W0HK17"/>
<sequence>MSTCTRCTQSGTKLTSLLKKAVTVNASDLILTAGAPPSLRIVNELQRISAPPLTPADCEVYAREMMPDQKPRENQE</sequence>